<organism evidence="2 3">
    <name type="scientific">Holtiella tumoricola</name>
    <dbReference type="NCBI Taxonomy" id="3018743"/>
    <lineage>
        <taxon>Bacteria</taxon>
        <taxon>Bacillati</taxon>
        <taxon>Bacillota</taxon>
        <taxon>Clostridia</taxon>
        <taxon>Lachnospirales</taxon>
        <taxon>Cellulosilyticaceae</taxon>
        <taxon>Holtiella</taxon>
    </lineage>
</organism>
<dbReference type="Gene3D" id="2.60.320.10">
    <property type="entry name" value="N-utilization substance G protein NusG, insert domain"/>
    <property type="match status" value="1"/>
</dbReference>
<dbReference type="AlphaFoldDB" id="A0AA42DPP0"/>
<keyword evidence="1" id="KW-0812">Transmembrane</keyword>
<reference evidence="2" key="1">
    <citation type="journal article" date="2023" name="Int. J. Syst. Evol. Microbiol.">
        <title>&lt;i&gt;Holtiella tumoricola&lt;/i&gt; gen. nov. sp. nov., isolated from a human clinical sample.</title>
        <authorList>
            <person name="Allen-Vercoe E."/>
            <person name="Daigneault M.C."/>
            <person name="Vancuren S.J."/>
            <person name="Cochrane K."/>
            <person name="O'Neal L.L."/>
            <person name="Sankaranarayanan K."/>
            <person name="Lawson P.A."/>
        </authorList>
    </citation>
    <scope>NUCLEOTIDE SEQUENCE</scope>
    <source>
        <strain evidence="2">CC70A</strain>
    </source>
</reference>
<protein>
    <submittedName>
        <fullName evidence="2">NusG domain II-containing protein</fullName>
    </submittedName>
</protein>
<gene>
    <name evidence="2" type="ORF">PBV87_15640</name>
</gene>
<dbReference type="RefSeq" id="WP_271012877.1">
    <property type="nucleotide sequence ID" value="NZ_JAQIFT010000057.1"/>
</dbReference>
<sequence length="130" mass="14297">MSKHINKIIIAAIGILMVVCIIAIFMMMNYKTPDHQIATIKLDGEVIREIDLSKVSDPETFSVENKHGGTNTIHVEHGKIRFLEASCPDQLCVQQGYISNSLLPAVCLPNGVVIEIEAANEELLLDAIVE</sequence>
<dbReference type="Pfam" id="PF07009">
    <property type="entry name" value="NusG_II"/>
    <property type="match status" value="1"/>
</dbReference>
<evidence type="ECO:0000256" key="1">
    <source>
        <dbReference type="SAM" id="Phobius"/>
    </source>
</evidence>
<proteinExistence type="predicted"/>
<dbReference type="CDD" id="cd09846">
    <property type="entry name" value="DUF1312"/>
    <property type="match status" value="1"/>
</dbReference>
<keyword evidence="3" id="KW-1185">Reference proteome</keyword>
<feature type="transmembrane region" description="Helical" evidence="1">
    <location>
        <begin position="7"/>
        <end position="28"/>
    </location>
</feature>
<dbReference type="EMBL" id="JAQIFT010000057">
    <property type="protein sequence ID" value="MDA3732909.1"/>
    <property type="molecule type" value="Genomic_DNA"/>
</dbReference>
<comment type="caution">
    <text evidence="2">The sequence shown here is derived from an EMBL/GenBank/DDBJ whole genome shotgun (WGS) entry which is preliminary data.</text>
</comment>
<evidence type="ECO:0000313" key="2">
    <source>
        <dbReference type="EMBL" id="MDA3732909.1"/>
    </source>
</evidence>
<accession>A0AA42DPP0</accession>
<dbReference type="Proteomes" id="UP001169242">
    <property type="component" value="Unassembled WGS sequence"/>
</dbReference>
<keyword evidence="1" id="KW-1133">Transmembrane helix</keyword>
<evidence type="ECO:0000313" key="3">
    <source>
        <dbReference type="Proteomes" id="UP001169242"/>
    </source>
</evidence>
<keyword evidence="1" id="KW-0472">Membrane</keyword>
<dbReference type="InterPro" id="IPR038690">
    <property type="entry name" value="NusG_2_sf"/>
</dbReference>
<name>A0AA42DPP0_9FIRM</name>